<dbReference type="PANTHER" id="PTHR12326:SF3">
    <property type="entry name" value="DIFFERENTIALLY EXPRESSED IN FDCP 8 HOMOLOG"/>
    <property type="match status" value="1"/>
</dbReference>
<keyword evidence="8" id="KW-1185">Reference proteome</keyword>
<dbReference type="InterPro" id="IPR009057">
    <property type="entry name" value="Homeodomain-like_sf"/>
</dbReference>
<organism evidence="7 8">
    <name type="scientific">Tenebrio molitor</name>
    <name type="common">Yellow mealworm beetle</name>
    <dbReference type="NCBI Taxonomy" id="7067"/>
    <lineage>
        <taxon>Eukaryota</taxon>
        <taxon>Metazoa</taxon>
        <taxon>Ecdysozoa</taxon>
        <taxon>Arthropoda</taxon>
        <taxon>Hexapoda</taxon>
        <taxon>Insecta</taxon>
        <taxon>Pterygota</taxon>
        <taxon>Neoptera</taxon>
        <taxon>Endopterygota</taxon>
        <taxon>Coleoptera</taxon>
        <taxon>Polyphaga</taxon>
        <taxon>Cucujiformia</taxon>
        <taxon>Tenebrionidae</taxon>
        <taxon>Tenebrio</taxon>
    </lineage>
</organism>
<dbReference type="SUPFAM" id="SSF46689">
    <property type="entry name" value="Homeodomain-like"/>
    <property type="match status" value="1"/>
</dbReference>
<dbReference type="GO" id="GO:0006313">
    <property type="term" value="P:DNA transposition"/>
    <property type="evidence" value="ECO:0007669"/>
    <property type="project" value="InterPro"/>
</dbReference>
<evidence type="ECO:0000313" key="7">
    <source>
        <dbReference type="EMBL" id="KAH0812536.1"/>
    </source>
</evidence>
<name>A0A8J6HDJ8_TENMO</name>
<evidence type="ECO:0000256" key="3">
    <source>
        <dbReference type="ARBA" id="ARBA00022737"/>
    </source>
</evidence>
<keyword evidence="4" id="KW-0863">Zinc-finger</keyword>
<reference evidence="7" key="2">
    <citation type="submission" date="2021-08" db="EMBL/GenBank/DDBJ databases">
        <authorList>
            <person name="Eriksson T."/>
        </authorList>
    </citation>
    <scope>NUCLEOTIDE SEQUENCE</scope>
    <source>
        <strain evidence="7">Stoneville</strain>
        <tissue evidence="7">Whole head</tissue>
    </source>
</reference>
<dbReference type="InterPro" id="IPR036397">
    <property type="entry name" value="RNaseH_sf"/>
</dbReference>
<dbReference type="GO" id="GO:0015074">
    <property type="term" value="P:DNA integration"/>
    <property type="evidence" value="ECO:0007669"/>
    <property type="project" value="InterPro"/>
</dbReference>
<feature type="domain" description="Rubicon Homology" evidence="6">
    <location>
        <begin position="27"/>
        <end position="212"/>
    </location>
</feature>
<accession>A0A8J6HDJ8</accession>
<dbReference type="Gene3D" id="1.10.10.60">
    <property type="entry name" value="Homeodomain-like"/>
    <property type="match status" value="1"/>
</dbReference>
<keyword evidence="2" id="KW-0479">Metal-binding</keyword>
<dbReference type="GO" id="GO:0005634">
    <property type="term" value="C:nucleus"/>
    <property type="evidence" value="ECO:0007669"/>
    <property type="project" value="UniProtKB-SubCell"/>
</dbReference>
<dbReference type="AlphaFoldDB" id="A0A8J6HDJ8"/>
<comment type="caution">
    <text evidence="7">The sequence shown here is derived from an EMBL/GenBank/DDBJ whole genome shotgun (WGS) entry which is preliminary data.</text>
</comment>
<keyword evidence="3" id="KW-0677">Repeat</keyword>
<evidence type="ECO:0000313" key="8">
    <source>
        <dbReference type="Proteomes" id="UP000719412"/>
    </source>
</evidence>
<keyword evidence="5" id="KW-0862">Zinc</keyword>
<evidence type="ECO:0000259" key="6">
    <source>
        <dbReference type="SMART" id="SM01175"/>
    </source>
</evidence>
<dbReference type="Pfam" id="PF01498">
    <property type="entry name" value="HTH_Tnp_Tc3_2"/>
    <property type="match status" value="1"/>
</dbReference>
<protein>
    <recommendedName>
        <fullName evidence="6">Rubicon Homology domain-containing protein</fullName>
    </recommendedName>
</protein>
<evidence type="ECO:0000256" key="1">
    <source>
        <dbReference type="ARBA" id="ARBA00004123"/>
    </source>
</evidence>
<dbReference type="InterPro" id="IPR002492">
    <property type="entry name" value="Transposase_Tc1-like"/>
</dbReference>
<dbReference type="InterPro" id="IPR025258">
    <property type="entry name" value="RH_dom"/>
</dbReference>
<dbReference type="EMBL" id="JABDTM020025971">
    <property type="protein sequence ID" value="KAH0812536.1"/>
    <property type="molecule type" value="Genomic_DNA"/>
</dbReference>
<evidence type="ECO:0000256" key="4">
    <source>
        <dbReference type="ARBA" id="ARBA00022771"/>
    </source>
</evidence>
<dbReference type="PANTHER" id="PTHR12326">
    <property type="entry name" value="PLECKSTRIN HOMOLOGY DOMAIN CONTAINING PROTEIN"/>
    <property type="match status" value="1"/>
</dbReference>
<dbReference type="InterPro" id="IPR051366">
    <property type="entry name" value="DEF8"/>
</dbReference>
<reference evidence="7" key="1">
    <citation type="journal article" date="2020" name="J Insects Food Feed">
        <title>The yellow mealworm (Tenebrio molitor) genome: a resource for the emerging insects as food and feed industry.</title>
        <authorList>
            <person name="Eriksson T."/>
            <person name="Andere A."/>
            <person name="Kelstrup H."/>
            <person name="Emery V."/>
            <person name="Picard C."/>
        </authorList>
    </citation>
    <scope>NUCLEOTIDE SEQUENCE</scope>
    <source>
        <strain evidence="7">Stoneville</strain>
        <tissue evidence="7">Whole head</tissue>
    </source>
</reference>
<evidence type="ECO:0000256" key="2">
    <source>
        <dbReference type="ARBA" id="ARBA00022723"/>
    </source>
</evidence>
<dbReference type="GO" id="GO:0008270">
    <property type="term" value="F:zinc ion binding"/>
    <property type="evidence" value="ECO:0007669"/>
    <property type="project" value="UniProtKB-KW"/>
</dbReference>
<proteinExistence type="predicted"/>
<gene>
    <name evidence="7" type="ORF">GEV33_010255</name>
</gene>
<dbReference type="GO" id="GO:0003677">
    <property type="term" value="F:DNA binding"/>
    <property type="evidence" value="ECO:0007669"/>
    <property type="project" value="InterPro"/>
</dbReference>
<comment type="subcellular location">
    <subcellularLocation>
        <location evidence="1">Nucleus</location>
    </subcellularLocation>
</comment>
<dbReference type="Gene3D" id="3.30.420.10">
    <property type="entry name" value="Ribonuclease H-like superfamily/Ribonuclease H"/>
    <property type="match status" value="1"/>
</dbReference>
<dbReference type="Proteomes" id="UP000719412">
    <property type="component" value="Unassembled WGS sequence"/>
</dbReference>
<sequence>MSVFSSFEYILIVFKLFRKYKEWTEARRCDYSGLYYCTACHWGSSAVVPARVVHNWDLTPQPVSQASLQQLRVTANRPLLNLEKLNPRLFSFVHELSLVRRLRQELYGMRKYLSVCRNANEDHLLWKYVEAPHLIETSELYSLQDLVDTHSGELPSKLHTIIDVFTKHIKVNCEICRGRGHICEICSNDEVLFPFDAAAVISEDGINQQDIANGLDLHQSTVSRVLRRFHKTGEYSRRPGQGRRRTTTAQRDRFLLLQSLRHRTLTAPALQVMTLGRYQFQISANTVRRRLAEHDLRPRIPTRGPQLTAAHRRVRLLFTRNHVDWELDQWRLVMFSDESRFCLDQSDRRVRVNRCSGERYAQCNIIPKVNFGTGSVMV</sequence>
<dbReference type="Pfam" id="PF13901">
    <property type="entry name" value="RH_dom"/>
    <property type="match status" value="1"/>
</dbReference>
<evidence type="ECO:0000256" key="5">
    <source>
        <dbReference type="ARBA" id="ARBA00022833"/>
    </source>
</evidence>
<dbReference type="SMART" id="SM01175">
    <property type="entry name" value="DUF4206"/>
    <property type="match status" value="1"/>
</dbReference>